<proteinExistence type="predicted"/>
<dbReference type="InterPro" id="IPR037523">
    <property type="entry name" value="VOC_core"/>
</dbReference>
<organism evidence="2">
    <name type="scientific">hydrothermal vent metagenome</name>
    <dbReference type="NCBI Taxonomy" id="652676"/>
    <lineage>
        <taxon>unclassified sequences</taxon>
        <taxon>metagenomes</taxon>
        <taxon>ecological metagenomes</taxon>
    </lineage>
</organism>
<dbReference type="EMBL" id="UOEC01000132">
    <property type="protein sequence ID" value="VAV96203.1"/>
    <property type="molecule type" value="Genomic_DNA"/>
</dbReference>
<dbReference type="SUPFAM" id="SSF54593">
    <property type="entry name" value="Glyoxalase/Bleomycin resistance protein/Dihydroxybiphenyl dioxygenase"/>
    <property type="match status" value="1"/>
</dbReference>
<evidence type="ECO:0000313" key="2">
    <source>
        <dbReference type="EMBL" id="VAV96203.1"/>
    </source>
</evidence>
<protein>
    <submittedName>
        <fullName evidence="2">Glyoxalase family protein</fullName>
    </submittedName>
</protein>
<name>A0A3B0SIQ8_9ZZZZ</name>
<sequence length="126" mass="14297">MAQAFLEHVNFTVSDPVKTAQMLCDLFGWHIRWQGEARNGGTTFHVGEKDSYLAVYTPISDLDPTIVSNETLGGLNHIAVVVEDLDEVEKRVISAGYKPFNHASYEPGKRFYFHDENQIEFEVVSY</sequence>
<feature type="domain" description="VOC" evidence="1">
    <location>
        <begin position="5"/>
        <end position="126"/>
    </location>
</feature>
<dbReference type="Pfam" id="PF13669">
    <property type="entry name" value="Glyoxalase_4"/>
    <property type="match status" value="1"/>
</dbReference>
<dbReference type="InterPro" id="IPR029068">
    <property type="entry name" value="Glyas_Bleomycin-R_OHBP_Dase"/>
</dbReference>
<gene>
    <name evidence="2" type="ORF">MNBD_ALPHA08-694</name>
</gene>
<dbReference type="Gene3D" id="3.10.180.10">
    <property type="entry name" value="2,3-Dihydroxybiphenyl 1,2-Dioxygenase, domain 1"/>
    <property type="match status" value="1"/>
</dbReference>
<dbReference type="AlphaFoldDB" id="A0A3B0SIQ8"/>
<dbReference type="PROSITE" id="PS51819">
    <property type="entry name" value="VOC"/>
    <property type="match status" value="1"/>
</dbReference>
<reference evidence="2" key="1">
    <citation type="submission" date="2018-06" db="EMBL/GenBank/DDBJ databases">
        <authorList>
            <person name="Zhirakovskaya E."/>
        </authorList>
    </citation>
    <scope>NUCLEOTIDE SEQUENCE</scope>
</reference>
<accession>A0A3B0SIQ8</accession>
<evidence type="ECO:0000259" key="1">
    <source>
        <dbReference type="PROSITE" id="PS51819"/>
    </source>
</evidence>